<organism evidence="1 2">
    <name type="scientific">Tetrahymena thermophila (strain SB210)</name>
    <dbReference type="NCBI Taxonomy" id="312017"/>
    <lineage>
        <taxon>Eukaryota</taxon>
        <taxon>Sar</taxon>
        <taxon>Alveolata</taxon>
        <taxon>Ciliophora</taxon>
        <taxon>Intramacronucleata</taxon>
        <taxon>Oligohymenophorea</taxon>
        <taxon>Hymenostomatida</taxon>
        <taxon>Tetrahymenina</taxon>
        <taxon>Tetrahymenidae</taxon>
        <taxon>Tetrahymena</taxon>
    </lineage>
</organism>
<dbReference type="RefSeq" id="XP_012653963.1">
    <property type="nucleotide sequence ID" value="XM_012798509.1"/>
</dbReference>
<evidence type="ECO:0000313" key="2">
    <source>
        <dbReference type="Proteomes" id="UP000009168"/>
    </source>
</evidence>
<accession>W7XGV4</accession>
<dbReference type="EMBL" id="GG662639">
    <property type="protein sequence ID" value="EWS73481.1"/>
    <property type="molecule type" value="Genomic_DNA"/>
</dbReference>
<dbReference type="InParanoid" id="W7XGV4"/>
<gene>
    <name evidence="1" type="ORF">TTHERM_000137809</name>
</gene>
<dbReference type="GeneID" id="24437466"/>
<sequence length="429" mass="50189">MEQSQTEKIRFHCNEHEGYEVISILVSEEVNSDKRLCCQKCMIYTYRGLTTDQFILIEDLLQGKEQATSYFLPVKKRELDIIQEAIIKSQNNGYLRAVEDYFSDLQKKINQMIHDKKKEALLKAEEKQYLIEDLRDSFNRSDEVKELQSILFNSYKNSENITKLSEKVDAFLQKHRQLQNEAENRYQALNNPIQTEAQEQLQGQPQESQENQENQNSVVENIQNQMRNPESGDFYSKFKNFRKKDFQIKVTPLEIYIIPVYDLSIQFVKTSTNDLVLDKNEEGQAFIKNNGGQTSNCRSDYIIRQDKTHVFTFQFNSKPSDYMRIGIAKKTDDPEDKLCQCFGWSNNFDLVIERGENLSNLMGPNTIVKMEVNVKQDVLKFYDYEMKNIAKKKSTFSLDSNGEYNIVVYFHSDLKQPIILTLISAELID</sequence>
<proteinExistence type="predicted"/>
<keyword evidence="2" id="KW-1185">Reference proteome</keyword>
<protein>
    <submittedName>
        <fullName evidence="1">Uncharacterized protein</fullName>
    </submittedName>
</protein>
<name>W7XGV4_TETTS</name>
<reference evidence="2" key="1">
    <citation type="journal article" date="2006" name="PLoS Biol.">
        <title>Macronuclear genome sequence of the ciliate Tetrahymena thermophila, a model eukaryote.</title>
        <authorList>
            <person name="Eisen J.A."/>
            <person name="Coyne R.S."/>
            <person name="Wu M."/>
            <person name="Wu D."/>
            <person name="Thiagarajan M."/>
            <person name="Wortman J.R."/>
            <person name="Badger J.H."/>
            <person name="Ren Q."/>
            <person name="Amedeo P."/>
            <person name="Jones K.M."/>
            <person name="Tallon L.J."/>
            <person name="Delcher A.L."/>
            <person name="Salzberg S.L."/>
            <person name="Silva J.C."/>
            <person name="Haas B.J."/>
            <person name="Majoros W.H."/>
            <person name="Farzad M."/>
            <person name="Carlton J.M."/>
            <person name="Smith R.K. Jr."/>
            <person name="Garg J."/>
            <person name="Pearlman R.E."/>
            <person name="Karrer K.M."/>
            <person name="Sun L."/>
            <person name="Manning G."/>
            <person name="Elde N.C."/>
            <person name="Turkewitz A.P."/>
            <person name="Asai D.J."/>
            <person name="Wilkes D.E."/>
            <person name="Wang Y."/>
            <person name="Cai H."/>
            <person name="Collins K."/>
            <person name="Stewart B.A."/>
            <person name="Lee S.R."/>
            <person name="Wilamowska K."/>
            <person name="Weinberg Z."/>
            <person name="Ruzzo W.L."/>
            <person name="Wloga D."/>
            <person name="Gaertig J."/>
            <person name="Frankel J."/>
            <person name="Tsao C.-C."/>
            <person name="Gorovsky M.A."/>
            <person name="Keeling P.J."/>
            <person name="Waller R.F."/>
            <person name="Patron N.J."/>
            <person name="Cherry J.M."/>
            <person name="Stover N.A."/>
            <person name="Krieger C.J."/>
            <person name="del Toro C."/>
            <person name="Ryder H.F."/>
            <person name="Williamson S.C."/>
            <person name="Barbeau R.A."/>
            <person name="Hamilton E.P."/>
            <person name="Orias E."/>
        </authorList>
    </citation>
    <scope>NUCLEOTIDE SEQUENCE [LARGE SCALE GENOMIC DNA]</scope>
    <source>
        <strain evidence="2">SB210</strain>
    </source>
</reference>
<dbReference type="KEGG" id="tet:TTHERM_000137809"/>
<dbReference type="AlphaFoldDB" id="W7XGV4"/>
<dbReference type="Proteomes" id="UP000009168">
    <property type="component" value="Unassembled WGS sequence"/>
</dbReference>
<evidence type="ECO:0000313" key="1">
    <source>
        <dbReference type="EMBL" id="EWS73481.1"/>
    </source>
</evidence>